<gene>
    <name evidence="1" type="ORF">BaRGS_00005257</name>
</gene>
<accession>A0ABD0LUX8</accession>
<protein>
    <submittedName>
        <fullName evidence="1">Uncharacterized protein</fullName>
    </submittedName>
</protein>
<dbReference type="AlphaFoldDB" id="A0ABD0LUX8"/>
<evidence type="ECO:0000313" key="1">
    <source>
        <dbReference type="EMBL" id="KAK7503336.1"/>
    </source>
</evidence>
<sequence length="93" mass="10511">LPVLYGHFWESFIQTRVSRRDYDGNGPVDANTTRPCNQANARSIIAAKLGVFPTRRQETKRVEIKHMFAGRSIKADNNYSTGSASNSLWHCQV</sequence>
<dbReference type="EMBL" id="JACVVK020000020">
    <property type="protein sequence ID" value="KAK7503336.1"/>
    <property type="molecule type" value="Genomic_DNA"/>
</dbReference>
<reference evidence="1 2" key="1">
    <citation type="journal article" date="2023" name="Sci. Data">
        <title>Genome assembly of the Korean intertidal mud-creeper Batillaria attramentaria.</title>
        <authorList>
            <person name="Patra A.K."/>
            <person name="Ho P.T."/>
            <person name="Jun S."/>
            <person name="Lee S.J."/>
            <person name="Kim Y."/>
            <person name="Won Y.J."/>
        </authorList>
    </citation>
    <scope>NUCLEOTIDE SEQUENCE [LARGE SCALE GENOMIC DNA]</scope>
    <source>
        <strain evidence="1">Wonlab-2016</strain>
    </source>
</reference>
<name>A0ABD0LUX8_9CAEN</name>
<dbReference type="Proteomes" id="UP001519460">
    <property type="component" value="Unassembled WGS sequence"/>
</dbReference>
<comment type="caution">
    <text evidence="1">The sequence shown here is derived from an EMBL/GenBank/DDBJ whole genome shotgun (WGS) entry which is preliminary data.</text>
</comment>
<feature type="non-terminal residue" evidence="1">
    <location>
        <position position="1"/>
    </location>
</feature>
<proteinExistence type="predicted"/>
<keyword evidence="2" id="KW-1185">Reference proteome</keyword>
<organism evidence="1 2">
    <name type="scientific">Batillaria attramentaria</name>
    <dbReference type="NCBI Taxonomy" id="370345"/>
    <lineage>
        <taxon>Eukaryota</taxon>
        <taxon>Metazoa</taxon>
        <taxon>Spiralia</taxon>
        <taxon>Lophotrochozoa</taxon>
        <taxon>Mollusca</taxon>
        <taxon>Gastropoda</taxon>
        <taxon>Caenogastropoda</taxon>
        <taxon>Sorbeoconcha</taxon>
        <taxon>Cerithioidea</taxon>
        <taxon>Batillariidae</taxon>
        <taxon>Batillaria</taxon>
    </lineage>
</organism>
<evidence type="ECO:0000313" key="2">
    <source>
        <dbReference type="Proteomes" id="UP001519460"/>
    </source>
</evidence>